<accession>A0A9D1KW64</accession>
<dbReference type="AlphaFoldDB" id="A0A9D1KW64"/>
<comment type="caution">
    <text evidence="2">The sequence shown here is derived from an EMBL/GenBank/DDBJ whole genome shotgun (WGS) entry which is preliminary data.</text>
</comment>
<reference evidence="2" key="2">
    <citation type="journal article" date="2021" name="PeerJ">
        <title>Extensive microbial diversity within the chicken gut microbiome revealed by metagenomics and culture.</title>
        <authorList>
            <person name="Gilroy R."/>
            <person name="Ravi A."/>
            <person name="Getino M."/>
            <person name="Pursley I."/>
            <person name="Horton D.L."/>
            <person name="Alikhan N.F."/>
            <person name="Baker D."/>
            <person name="Gharbi K."/>
            <person name="Hall N."/>
            <person name="Watson M."/>
            <person name="Adriaenssens E.M."/>
            <person name="Foster-Nyarko E."/>
            <person name="Jarju S."/>
            <person name="Secka A."/>
            <person name="Antonio M."/>
            <person name="Oren A."/>
            <person name="Chaudhuri R.R."/>
            <person name="La Ragione R."/>
            <person name="Hildebrand F."/>
            <person name="Pallen M.J."/>
        </authorList>
    </citation>
    <scope>NUCLEOTIDE SEQUENCE</scope>
    <source>
        <strain evidence="2">CHK176-22527</strain>
    </source>
</reference>
<proteinExistence type="predicted"/>
<dbReference type="Proteomes" id="UP000824159">
    <property type="component" value="Unassembled WGS sequence"/>
</dbReference>
<gene>
    <name evidence="2" type="ORF">IAD12_06145</name>
</gene>
<evidence type="ECO:0000313" key="3">
    <source>
        <dbReference type="Proteomes" id="UP000824159"/>
    </source>
</evidence>
<feature type="domain" description="DUF3846" evidence="1">
    <location>
        <begin position="8"/>
        <end position="109"/>
    </location>
</feature>
<dbReference type="Pfam" id="PF12957">
    <property type="entry name" value="DUF3846"/>
    <property type="match status" value="1"/>
</dbReference>
<protein>
    <submittedName>
        <fullName evidence="2">DUF3846 domain-containing protein</fullName>
    </submittedName>
</protein>
<dbReference type="InterPro" id="IPR024559">
    <property type="entry name" value="DUF3846"/>
</dbReference>
<dbReference type="EMBL" id="DVLX01000078">
    <property type="protein sequence ID" value="HIT99815.1"/>
    <property type="molecule type" value="Genomic_DNA"/>
</dbReference>
<organism evidence="2 3">
    <name type="scientific">Candidatus Allocopromorpha excrementavium</name>
    <dbReference type="NCBI Taxonomy" id="2840741"/>
    <lineage>
        <taxon>Bacteria</taxon>
        <taxon>Bacillati</taxon>
        <taxon>Bacillota</taxon>
        <taxon>Clostridia</taxon>
        <taxon>Eubacteriales</taxon>
        <taxon>Eubacteriaceae</taxon>
        <taxon>Eubacteriaceae incertae sedis</taxon>
        <taxon>Candidatus Allocopromorpha</taxon>
    </lineage>
</organism>
<evidence type="ECO:0000313" key="2">
    <source>
        <dbReference type="EMBL" id="HIT99815.1"/>
    </source>
</evidence>
<evidence type="ECO:0000259" key="1">
    <source>
        <dbReference type="Pfam" id="PF12957"/>
    </source>
</evidence>
<reference evidence="2" key="1">
    <citation type="submission" date="2020-10" db="EMBL/GenBank/DDBJ databases">
        <authorList>
            <person name="Gilroy R."/>
        </authorList>
    </citation>
    <scope>NUCLEOTIDE SEQUENCE</scope>
    <source>
        <strain evidence="2">CHK176-22527</strain>
    </source>
</reference>
<name>A0A9D1KW64_9FIRM</name>
<sequence>MGENAKLKVLYIEPMKTPKIVEIDGDLESMQNLVGGYIEEYMPFEDEVAIVCNDEGKINGLEPNRGIFDKEGELQDIICGSFFICYAPVESEKYLSLPDNLRKKYEEMFRHPEMITRKDTGDIRIMRLPLPEKTMEREER</sequence>